<dbReference type="AlphaFoldDB" id="G4YI85"/>
<evidence type="ECO:0000256" key="1">
    <source>
        <dbReference type="ARBA" id="ARBA00004651"/>
    </source>
</evidence>
<comment type="similarity">
    <text evidence="7">Belongs to the dicarboxylate/amino acid:cation symporter (DAACS) (TC 2.A.23) family.</text>
</comment>
<dbReference type="InterPro" id="IPR036458">
    <property type="entry name" value="Na:dicarbo_symporter_sf"/>
</dbReference>
<evidence type="ECO:0000313" key="9">
    <source>
        <dbReference type="Proteomes" id="UP000002640"/>
    </source>
</evidence>
<dbReference type="Proteomes" id="UP000002640">
    <property type="component" value="Unassembled WGS sequence"/>
</dbReference>
<reference evidence="8 9" key="1">
    <citation type="journal article" date="2006" name="Science">
        <title>Phytophthora genome sequences uncover evolutionary origins and mechanisms of pathogenesis.</title>
        <authorList>
            <person name="Tyler B.M."/>
            <person name="Tripathy S."/>
            <person name="Zhang X."/>
            <person name="Dehal P."/>
            <person name="Jiang R.H."/>
            <person name="Aerts A."/>
            <person name="Arredondo F.D."/>
            <person name="Baxter L."/>
            <person name="Bensasson D."/>
            <person name="Beynon J.L."/>
            <person name="Chapman J."/>
            <person name="Damasceno C.M."/>
            <person name="Dorrance A.E."/>
            <person name="Dou D."/>
            <person name="Dickerman A.W."/>
            <person name="Dubchak I.L."/>
            <person name="Garbelotto M."/>
            <person name="Gijzen M."/>
            <person name="Gordon S.G."/>
            <person name="Govers F."/>
            <person name="Grunwald N.J."/>
            <person name="Huang W."/>
            <person name="Ivors K.L."/>
            <person name="Jones R.W."/>
            <person name="Kamoun S."/>
            <person name="Krampis K."/>
            <person name="Lamour K.H."/>
            <person name="Lee M.K."/>
            <person name="McDonald W.H."/>
            <person name="Medina M."/>
            <person name="Meijer H.J."/>
            <person name="Nordberg E.K."/>
            <person name="Maclean D.J."/>
            <person name="Ospina-Giraldo M.D."/>
            <person name="Morris P.F."/>
            <person name="Phuntumart V."/>
            <person name="Putnam N.H."/>
            <person name="Rash S."/>
            <person name="Rose J.K."/>
            <person name="Sakihama Y."/>
            <person name="Salamov A.A."/>
            <person name="Savidor A."/>
            <person name="Scheuring C.F."/>
            <person name="Smith B.M."/>
            <person name="Sobral B.W."/>
            <person name="Terry A."/>
            <person name="Torto-Alalibo T.A."/>
            <person name="Win J."/>
            <person name="Xu Z."/>
            <person name="Zhang H."/>
            <person name="Grigoriev I.V."/>
            <person name="Rokhsar D.S."/>
            <person name="Boore J.L."/>
        </authorList>
    </citation>
    <scope>NUCLEOTIDE SEQUENCE [LARGE SCALE GENOMIC DNA]</scope>
    <source>
        <strain evidence="8 9">P6497</strain>
    </source>
</reference>
<protein>
    <recommendedName>
        <fullName evidence="7">Amino acid transporter</fullName>
    </recommendedName>
</protein>
<feature type="transmembrane region" description="Helical" evidence="7">
    <location>
        <begin position="400"/>
        <end position="422"/>
    </location>
</feature>
<dbReference type="InterPro" id="IPR001991">
    <property type="entry name" value="Na-dicarboxylate_symporter"/>
</dbReference>
<name>G4YI85_PHYSP</name>
<dbReference type="GeneID" id="20654585"/>
<evidence type="ECO:0000313" key="8">
    <source>
        <dbReference type="EMBL" id="EGZ27468.1"/>
    </source>
</evidence>
<evidence type="ECO:0000256" key="2">
    <source>
        <dbReference type="ARBA" id="ARBA00022448"/>
    </source>
</evidence>
<dbReference type="SUPFAM" id="SSF118215">
    <property type="entry name" value="Proton glutamate symport protein"/>
    <property type="match status" value="1"/>
</dbReference>
<dbReference type="RefSeq" id="XP_009514743.1">
    <property type="nucleotide sequence ID" value="XM_009516448.1"/>
</dbReference>
<evidence type="ECO:0000256" key="3">
    <source>
        <dbReference type="ARBA" id="ARBA00022475"/>
    </source>
</evidence>
<keyword evidence="5 7" id="KW-1133">Transmembrane helix</keyword>
<keyword evidence="4 7" id="KW-0812">Transmembrane</keyword>
<dbReference type="PANTHER" id="PTHR42865:SF7">
    <property type="entry name" value="PROTON_GLUTAMATE-ASPARTATE SYMPORTER"/>
    <property type="match status" value="1"/>
</dbReference>
<keyword evidence="7" id="KW-0769">Symport</keyword>
<dbReference type="InParanoid" id="G4YI85"/>
<feature type="transmembrane region" description="Helical" evidence="7">
    <location>
        <begin position="364"/>
        <end position="388"/>
    </location>
</feature>
<gene>
    <name evidence="8" type="ORF">PHYSODRAFT_475249</name>
</gene>
<feature type="transmembrane region" description="Helical" evidence="7">
    <location>
        <begin position="434"/>
        <end position="457"/>
    </location>
</feature>
<evidence type="ECO:0000256" key="6">
    <source>
        <dbReference type="ARBA" id="ARBA00023136"/>
    </source>
</evidence>
<feature type="transmembrane region" description="Helical" evidence="7">
    <location>
        <begin position="323"/>
        <end position="343"/>
    </location>
</feature>
<dbReference type="Gene3D" id="1.10.3860.10">
    <property type="entry name" value="Sodium:dicarboxylate symporter"/>
    <property type="match status" value="1"/>
</dbReference>
<dbReference type="OMA" id="RTMAQFT"/>
<feature type="transmembrane region" description="Helical" evidence="7">
    <location>
        <begin position="130"/>
        <end position="155"/>
    </location>
</feature>
<keyword evidence="6 7" id="KW-0472">Membrane</keyword>
<organism evidence="8 9">
    <name type="scientific">Phytophthora sojae (strain P6497)</name>
    <name type="common">Soybean stem and root rot agent</name>
    <name type="synonym">Phytophthora megasperma f. sp. glycines</name>
    <dbReference type="NCBI Taxonomy" id="1094619"/>
    <lineage>
        <taxon>Eukaryota</taxon>
        <taxon>Sar</taxon>
        <taxon>Stramenopiles</taxon>
        <taxon>Oomycota</taxon>
        <taxon>Peronosporomycetes</taxon>
        <taxon>Peronosporales</taxon>
        <taxon>Peronosporaceae</taxon>
        <taxon>Phytophthora</taxon>
    </lineage>
</organism>
<keyword evidence="2 7" id="KW-0813">Transport</keyword>
<feature type="transmembrane region" description="Helical" evidence="7">
    <location>
        <begin position="167"/>
        <end position="192"/>
    </location>
</feature>
<feature type="transmembrane region" description="Helical" evidence="7">
    <location>
        <begin position="282"/>
        <end position="303"/>
    </location>
</feature>
<keyword evidence="3" id="KW-1003">Cell membrane</keyword>
<dbReference type="PANTHER" id="PTHR42865">
    <property type="entry name" value="PROTON/GLUTAMATE-ASPARTATE SYMPORTER"/>
    <property type="match status" value="1"/>
</dbReference>
<keyword evidence="9" id="KW-1185">Reference proteome</keyword>
<dbReference type="GO" id="GO:0015293">
    <property type="term" value="F:symporter activity"/>
    <property type="evidence" value="ECO:0007669"/>
    <property type="project" value="UniProtKB-UniRule"/>
</dbReference>
<feature type="transmembrane region" description="Helical" evidence="7">
    <location>
        <begin position="92"/>
        <end position="110"/>
    </location>
</feature>
<dbReference type="GO" id="GO:0005886">
    <property type="term" value="C:plasma membrane"/>
    <property type="evidence" value="ECO:0007669"/>
    <property type="project" value="UniProtKB-SubCell"/>
</dbReference>
<accession>G4YI85</accession>
<evidence type="ECO:0000256" key="4">
    <source>
        <dbReference type="ARBA" id="ARBA00022692"/>
    </source>
</evidence>
<dbReference type="SMR" id="G4YI85"/>
<dbReference type="EMBL" id="JH159151">
    <property type="protein sequence ID" value="EGZ27468.1"/>
    <property type="molecule type" value="Genomic_DNA"/>
</dbReference>
<dbReference type="PRINTS" id="PR00173">
    <property type="entry name" value="EDTRNSPORT"/>
</dbReference>
<evidence type="ECO:0000256" key="7">
    <source>
        <dbReference type="RuleBase" id="RU361216"/>
    </source>
</evidence>
<dbReference type="STRING" id="1094619.G4YI85"/>
<dbReference type="KEGG" id="psoj:PHYSODRAFT_475249"/>
<proteinExistence type="inferred from homology"/>
<dbReference type="Pfam" id="PF00375">
    <property type="entry name" value="SDF"/>
    <property type="match status" value="1"/>
</dbReference>
<comment type="subcellular location">
    <subcellularLocation>
        <location evidence="1">Cell membrane</location>
        <topology evidence="1">Multi-pass membrane protein</topology>
    </subcellularLocation>
    <subcellularLocation>
        <location evidence="7">Membrane</location>
        <topology evidence="7">Multi-pass membrane protein</topology>
    </subcellularLocation>
</comment>
<evidence type="ECO:0000256" key="5">
    <source>
        <dbReference type="ARBA" id="ARBA00022989"/>
    </source>
</evidence>
<sequence>MDWQFDGSLESKHEERPTTAALRAAAAGIPADAGRDPLTMTMSPAAAAPFRDPTATFHNLKDVPWPGAATQAQTMPNQQDDMLVDLYYKTPSLWMTAMAGAIGIAVGAMLNHYPVSADAQIWIGFLGSLLTRALQCLTLPLIFTSVTICFSNLVVSDKTRPVMMRLAIYFVLAALISSCVAVAVVFCFSGSFQVMADQPTATTSFQFILRCPNGKFFSRIEECGAQSMLDGQVLTASNVTGLPDDLQTFLAAASGVFPDTQSLVSQIVLFFSYFFTENITEAFVSVQFLGVTIFSMMIGATIMKVYDPASGELNHVLVLIRQVHIVLEMIINWLVPYIPLGTMSMMTYSIMTGDISRQALNDSLYFTLTMVVALLANFFLVACVLYVVLVRRNPLKFTWFLMPGIIFMLATGDYLATIPVLIRSLEKSQQVSRTMAQFTICLGMCLCLCGTAVFFVTAPIFMAYTSGQGDMVTAGRVIGLVAIATVSSIGTPLVPGSVLTFTCTIWRTLFTNQVPGSFVYVAAMEWVMFRLRRTYNIIVAAFIARIIAEQLDETVEDEEDRAYLDQQLGMTRSVQ</sequence>
<feature type="transmembrane region" description="Helical" evidence="7">
    <location>
        <begin position="477"/>
        <end position="501"/>
    </location>
</feature>